<evidence type="ECO:0000313" key="2">
    <source>
        <dbReference type="EMBL" id="KAJ8882236.1"/>
    </source>
</evidence>
<organism evidence="2 3">
    <name type="scientific">Dryococelus australis</name>
    <dbReference type="NCBI Taxonomy" id="614101"/>
    <lineage>
        <taxon>Eukaryota</taxon>
        <taxon>Metazoa</taxon>
        <taxon>Ecdysozoa</taxon>
        <taxon>Arthropoda</taxon>
        <taxon>Hexapoda</taxon>
        <taxon>Insecta</taxon>
        <taxon>Pterygota</taxon>
        <taxon>Neoptera</taxon>
        <taxon>Polyneoptera</taxon>
        <taxon>Phasmatodea</taxon>
        <taxon>Verophasmatodea</taxon>
        <taxon>Anareolatae</taxon>
        <taxon>Phasmatidae</taxon>
        <taxon>Eurycanthinae</taxon>
        <taxon>Dryococelus</taxon>
    </lineage>
</organism>
<evidence type="ECO:0000313" key="3">
    <source>
        <dbReference type="Proteomes" id="UP001159363"/>
    </source>
</evidence>
<dbReference type="Pfam" id="PF03184">
    <property type="entry name" value="DDE_1"/>
    <property type="match status" value="1"/>
</dbReference>
<comment type="caution">
    <text evidence="2">The sequence shown here is derived from an EMBL/GenBank/DDBJ whole genome shotgun (WGS) entry which is preliminary data.</text>
</comment>
<dbReference type="EMBL" id="JARBHB010000006">
    <property type="protein sequence ID" value="KAJ8882236.1"/>
    <property type="molecule type" value="Genomic_DNA"/>
</dbReference>
<keyword evidence="3" id="KW-1185">Reference proteome</keyword>
<dbReference type="InterPro" id="IPR004875">
    <property type="entry name" value="DDE_SF_endonuclease_dom"/>
</dbReference>
<sequence>MKQEFRDNLPPGSVVSMSDSGYITIELFRKFLEHFVTHKPQGKNTNLLVLDGHSTHVSDPDILQFVVDNNIIMISIPPHTSLYIQPLDRSFFRSLKMYYYAAVFHSKNTGEEVIKQMPEGCHSYITRPHKENEREERPEHCKTEEGEVVQKECKEHIKGRPQNARARKTEELRELLSRLGSIRRIPIMRKTQTNLPVIEPRSLLEEAVGVCTRADIDLCGTAVAPQRRRADIVRTCAPGLSQSEFNYFLPTDMTKTRDF</sequence>
<accession>A0ABQ9HD79</accession>
<dbReference type="Proteomes" id="UP001159363">
    <property type="component" value="Chromosome 5"/>
</dbReference>
<reference evidence="2 3" key="1">
    <citation type="submission" date="2023-02" db="EMBL/GenBank/DDBJ databases">
        <title>LHISI_Scaffold_Assembly.</title>
        <authorList>
            <person name="Stuart O.P."/>
            <person name="Cleave R."/>
            <person name="Magrath M.J.L."/>
            <person name="Mikheyev A.S."/>
        </authorList>
    </citation>
    <scope>NUCLEOTIDE SEQUENCE [LARGE SCALE GENOMIC DNA]</scope>
    <source>
        <strain evidence="2">Daus_M_001</strain>
        <tissue evidence="2">Leg muscle</tissue>
    </source>
</reference>
<protein>
    <recommendedName>
        <fullName evidence="1">DDE-1 domain-containing protein</fullName>
    </recommendedName>
</protein>
<feature type="domain" description="DDE-1" evidence="1">
    <location>
        <begin position="16"/>
        <end position="116"/>
    </location>
</feature>
<gene>
    <name evidence="2" type="ORF">PR048_018724</name>
</gene>
<name>A0ABQ9HD79_9NEOP</name>
<proteinExistence type="predicted"/>
<evidence type="ECO:0000259" key="1">
    <source>
        <dbReference type="Pfam" id="PF03184"/>
    </source>
</evidence>